<dbReference type="EMBL" id="KI669566">
    <property type="protein sequence ID" value="ETN18390.1"/>
    <property type="molecule type" value="Genomic_DNA"/>
</dbReference>
<dbReference type="VEuPathDB" id="FungiDB:PPTG_04014"/>
<organism evidence="1 2">
    <name type="scientific">Phytophthora nicotianae (strain INRA-310)</name>
    <name type="common">Phytophthora parasitica</name>
    <dbReference type="NCBI Taxonomy" id="761204"/>
    <lineage>
        <taxon>Eukaryota</taxon>
        <taxon>Sar</taxon>
        <taxon>Stramenopiles</taxon>
        <taxon>Oomycota</taxon>
        <taxon>Peronosporomycetes</taxon>
        <taxon>Peronosporales</taxon>
        <taxon>Peronosporaceae</taxon>
        <taxon>Phytophthora</taxon>
    </lineage>
</organism>
<dbReference type="SUPFAM" id="SSF50729">
    <property type="entry name" value="PH domain-like"/>
    <property type="match status" value="1"/>
</dbReference>
<proteinExistence type="predicted"/>
<dbReference type="OrthoDB" id="108244at2759"/>
<evidence type="ECO:0000313" key="2">
    <source>
        <dbReference type="Proteomes" id="UP000018817"/>
    </source>
</evidence>
<accession>W2R1L4</accession>
<gene>
    <name evidence="1" type="ORF">PPTG_04014</name>
</gene>
<protein>
    <recommendedName>
        <fullName evidence="3">PH domain-containing protein</fullName>
    </recommendedName>
</protein>
<dbReference type="RefSeq" id="XP_008896068.1">
    <property type="nucleotide sequence ID" value="XM_008897820.1"/>
</dbReference>
<evidence type="ECO:0000313" key="1">
    <source>
        <dbReference type="EMBL" id="ETN18390.1"/>
    </source>
</evidence>
<sequence length="315" mass="36504">MDVSSLSRDVQSAPWLDRRLGGREVESFGDNRNAAQLGSSLSRSWQFIMECPPTKYSMFSHQFFVPGSRESLGLRRSCATFMDLPRTPRISDELHPRGETFCCAKASPREIRQSRDSFLSSVSTTSSSRISSPLPQDIRIQGWMYWARHEDSTALEAERYTKVYAVLRNEFLLLYRNNQRPSKQVRPQPLVQIAVASSWRGVDGVLHVEDPYGEKMELHLYERQDFEMSRRWGDALEQASELTHSHFSNFDVKVEDLSRGSVYRGTLHDFRLGRESSIRRSVTQIKKFKSWDSLRKFIPNRISSRMKYSRSSSQN</sequence>
<dbReference type="Proteomes" id="UP000018817">
    <property type="component" value="Unassembled WGS sequence"/>
</dbReference>
<dbReference type="OMA" id="GWMYWAR"/>
<dbReference type="GeneID" id="20174136"/>
<name>W2R1L4_PHYN3</name>
<evidence type="ECO:0008006" key="3">
    <source>
        <dbReference type="Google" id="ProtNLM"/>
    </source>
</evidence>
<dbReference type="AlphaFoldDB" id="W2R1L4"/>
<reference evidence="2" key="1">
    <citation type="submission" date="2011-12" db="EMBL/GenBank/DDBJ databases">
        <authorList>
            <consortium name="The Broad Institute Genome Sequencing Platform"/>
            <person name="Russ C."/>
            <person name="Tyler B."/>
            <person name="Panabieres F."/>
            <person name="Shan W."/>
            <person name="Tripathy S."/>
            <person name="Grunwald N."/>
            <person name="Machado M."/>
            <person name="Young S.K."/>
            <person name="Zeng Q."/>
            <person name="Gargeya S."/>
            <person name="Fitzgerald M."/>
            <person name="Haas B."/>
            <person name="Abouelleil A."/>
            <person name="Alvarado L."/>
            <person name="Arachchi H.M."/>
            <person name="Berlin A."/>
            <person name="Chapman S.B."/>
            <person name="Gearin G."/>
            <person name="Goldberg J."/>
            <person name="Griggs A."/>
            <person name="Gujja S."/>
            <person name="Hansen M."/>
            <person name="Heiman D."/>
            <person name="Howarth C."/>
            <person name="Larimer J."/>
            <person name="Lui A."/>
            <person name="MacDonald P.J.P."/>
            <person name="McCowen C."/>
            <person name="Montmayeur A."/>
            <person name="Murphy C."/>
            <person name="Neiman D."/>
            <person name="Pearson M."/>
            <person name="Priest M."/>
            <person name="Roberts A."/>
            <person name="Saif S."/>
            <person name="Shea T."/>
            <person name="Sisk P."/>
            <person name="Stolte C."/>
            <person name="Sykes S."/>
            <person name="Wortman J."/>
            <person name="Nusbaum C."/>
            <person name="Birren B."/>
        </authorList>
    </citation>
    <scope>NUCLEOTIDE SEQUENCE [LARGE SCALE GENOMIC DNA]</scope>
    <source>
        <strain evidence="2">INRA-310</strain>
    </source>
</reference>
<reference evidence="1 2" key="2">
    <citation type="submission" date="2013-11" db="EMBL/GenBank/DDBJ databases">
        <title>The Genome Sequence of Phytophthora parasitica INRA-310.</title>
        <authorList>
            <consortium name="The Broad Institute Genomics Platform"/>
            <person name="Russ C."/>
            <person name="Tyler B."/>
            <person name="Panabieres F."/>
            <person name="Shan W."/>
            <person name="Tripathy S."/>
            <person name="Grunwald N."/>
            <person name="Machado M."/>
            <person name="Johnson C.S."/>
            <person name="Arredondo F."/>
            <person name="Hong C."/>
            <person name="Coffey M."/>
            <person name="Young S.K."/>
            <person name="Zeng Q."/>
            <person name="Gargeya S."/>
            <person name="Fitzgerald M."/>
            <person name="Abouelleil A."/>
            <person name="Alvarado L."/>
            <person name="Chapman S.B."/>
            <person name="Gainer-Dewar J."/>
            <person name="Goldberg J."/>
            <person name="Griggs A."/>
            <person name="Gujja S."/>
            <person name="Hansen M."/>
            <person name="Howarth C."/>
            <person name="Imamovic A."/>
            <person name="Ireland A."/>
            <person name="Larimer J."/>
            <person name="McCowan C."/>
            <person name="Murphy C."/>
            <person name="Pearson M."/>
            <person name="Poon T.W."/>
            <person name="Priest M."/>
            <person name="Roberts A."/>
            <person name="Saif S."/>
            <person name="Shea T."/>
            <person name="Sykes S."/>
            <person name="Wortman J."/>
            <person name="Nusbaum C."/>
            <person name="Birren B."/>
        </authorList>
    </citation>
    <scope>NUCLEOTIDE SEQUENCE [LARGE SCALE GENOMIC DNA]</scope>
    <source>
        <strain evidence="1 2">INRA-310</strain>
    </source>
</reference>